<gene>
    <name evidence="2" type="ORF">HSCHL_1181</name>
</gene>
<sequence>MRPSNRNGASSIELLPIARLFPPAAKRMYQDYNASIRKRKRLAHDGPAKAGRVAALCRRNSTAGVPDTSRPSFRGAEIRPEPGKPVNAGRRNGGRYHPGF</sequence>
<protein>
    <submittedName>
        <fullName evidence="2">Uncharacterized protein</fullName>
    </submittedName>
</protein>
<proteinExistence type="predicted"/>
<organism evidence="2 3">
    <name type="scientific">Hydrogenibacillus schlegelii</name>
    <name type="common">Bacillus schlegelii</name>
    <dbReference type="NCBI Taxonomy" id="1484"/>
    <lineage>
        <taxon>Bacteria</taxon>
        <taxon>Bacillati</taxon>
        <taxon>Bacillota</taxon>
        <taxon>Bacilli</taxon>
        <taxon>Bacillales</taxon>
        <taxon>Bacillales Family X. Incertae Sedis</taxon>
        <taxon>Hydrogenibacillus</taxon>
    </lineage>
</organism>
<dbReference type="Proteomes" id="UP000244180">
    <property type="component" value="Unassembled WGS sequence"/>
</dbReference>
<dbReference type="AlphaFoldDB" id="A0A2T5G6G3"/>
<feature type="region of interest" description="Disordered" evidence="1">
    <location>
        <begin position="55"/>
        <end position="100"/>
    </location>
</feature>
<evidence type="ECO:0000256" key="1">
    <source>
        <dbReference type="SAM" id="MobiDB-lite"/>
    </source>
</evidence>
<reference evidence="2 3" key="1">
    <citation type="submission" date="2017-08" db="EMBL/GenBank/DDBJ databases">
        <title>Burning lignite coal seam in the remote Altai Mountains harbors a hydrogen-driven thermophilic microbial community.</title>
        <authorList>
            <person name="Kadnikov V.V."/>
            <person name="Mardanov A.V."/>
            <person name="Ivasenko D."/>
            <person name="Beletsky A.V."/>
            <person name="Karnachuk O.V."/>
            <person name="Ravin N.V."/>
        </authorList>
    </citation>
    <scope>NUCLEOTIDE SEQUENCE [LARGE SCALE GENOMIC DNA]</scope>
    <source>
        <strain evidence="2">AL33</strain>
    </source>
</reference>
<name>A0A2T5G6G3_HYDSH</name>
<evidence type="ECO:0000313" key="3">
    <source>
        <dbReference type="Proteomes" id="UP000244180"/>
    </source>
</evidence>
<evidence type="ECO:0000313" key="2">
    <source>
        <dbReference type="EMBL" id="PTQ51777.1"/>
    </source>
</evidence>
<comment type="caution">
    <text evidence="2">The sequence shown here is derived from an EMBL/GenBank/DDBJ whole genome shotgun (WGS) entry which is preliminary data.</text>
</comment>
<dbReference type="EMBL" id="PEBV01000040">
    <property type="protein sequence ID" value="PTQ51777.1"/>
    <property type="molecule type" value="Genomic_DNA"/>
</dbReference>
<accession>A0A2T5G6G3</accession>